<gene>
    <name evidence="1" type="ORF">CIPAW_05G059900</name>
    <name evidence="2" type="ORF">I3842_05G059900</name>
</gene>
<accession>A0A8T1QFD2</accession>
<keyword evidence="3" id="KW-1185">Reference proteome</keyword>
<dbReference type="InterPro" id="IPR025322">
    <property type="entry name" value="PADRE_dom"/>
</dbReference>
<dbReference type="EMBL" id="CM031813">
    <property type="protein sequence ID" value="KAG6653208.1"/>
    <property type="molecule type" value="Genomic_DNA"/>
</dbReference>
<evidence type="ECO:0000313" key="2">
    <source>
        <dbReference type="EMBL" id="KAG6711535.1"/>
    </source>
</evidence>
<evidence type="ECO:0000313" key="1">
    <source>
        <dbReference type="EMBL" id="KAG6653208.1"/>
    </source>
</evidence>
<protein>
    <submittedName>
        <fullName evidence="1">Uncharacterized protein</fullName>
    </submittedName>
</protein>
<organism evidence="1 3">
    <name type="scientific">Carya illinoinensis</name>
    <name type="common">Pecan</name>
    <dbReference type="NCBI Taxonomy" id="32201"/>
    <lineage>
        <taxon>Eukaryota</taxon>
        <taxon>Viridiplantae</taxon>
        <taxon>Streptophyta</taxon>
        <taxon>Embryophyta</taxon>
        <taxon>Tracheophyta</taxon>
        <taxon>Spermatophyta</taxon>
        <taxon>Magnoliopsida</taxon>
        <taxon>eudicotyledons</taxon>
        <taxon>Gunneridae</taxon>
        <taxon>Pentapetalae</taxon>
        <taxon>rosids</taxon>
        <taxon>fabids</taxon>
        <taxon>Fagales</taxon>
        <taxon>Juglandaceae</taxon>
        <taxon>Carya</taxon>
    </lineage>
</organism>
<reference evidence="2" key="2">
    <citation type="submission" date="2021-01" db="EMBL/GenBank/DDBJ databases">
        <authorList>
            <person name="Lovell J.T."/>
            <person name="Bentley N."/>
            <person name="Bhattarai G."/>
            <person name="Jenkins J.W."/>
            <person name="Sreedasyam A."/>
            <person name="Alarcon Y."/>
            <person name="Bock C."/>
            <person name="Boston L."/>
            <person name="Carlson J."/>
            <person name="Cervantes K."/>
            <person name="Clermont K."/>
            <person name="Krom N."/>
            <person name="Kubenka K."/>
            <person name="Mamidi S."/>
            <person name="Mattison C."/>
            <person name="Monteros M."/>
            <person name="Pisani C."/>
            <person name="Plott C."/>
            <person name="Rajasekar S."/>
            <person name="Rhein H.S."/>
            <person name="Rohla C."/>
            <person name="Song M."/>
            <person name="Hilaire R.S."/>
            <person name="Shu S."/>
            <person name="Wells L."/>
            <person name="Wang X."/>
            <person name="Webber J."/>
            <person name="Heerema R.J."/>
            <person name="Klein P."/>
            <person name="Conner P."/>
            <person name="Grauke L."/>
            <person name="Grimwood J."/>
            <person name="Schmutz J."/>
            <person name="Randall J.J."/>
        </authorList>
    </citation>
    <scope>NUCLEOTIDE SEQUENCE</scope>
    <source>
        <tissue evidence="2">Leaf</tissue>
    </source>
</reference>
<comment type="caution">
    <text evidence="1">The sequence shown here is derived from an EMBL/GenBank/DDBJ whole genome shotgun (WGS) entry which is preliminary data.</text>
</comment>
<proteinExistence type="predicted"/>
<dbReference type="EMBL" id="CM031829">
    <property type="protein sequence ID" value="KAG6711535.1"/>
    <property type="molecule type" value="Genomic_DNA"/>
</dbReference>
<dbReference type="PANTHER" id="PTHR33052">
    <property type="entry name" value="DUF4228 DOMAIN PROTEIN-RELATED"/>
    <property type="match status" value="1"/>
</dbReference>
<dbReference type="Proteomes" id="UP000811246">
    <property type="component" value="Chromosome 5"/>
</dbReference>
<reference evidence="1" key="1">
    <citation type="submission" date="2020-12" db="EMBL/GenBank/DDBJ databases">
        <title>WGS assembly of Carya illinoinensis cv. Pawnee.</title>
        <authorList>
            <person name="Platts A."/>
            <person name="Shu S."/>
            <person name="Wright S."/>
            <person name="Barry K."/>
            <person name="Edger P."/>
            <person name="Pires J.C."/>
            <person name="Schmutz J."/>
        </authorList>
    </citation>
    <scope>NUCLEOTIDE SEQUENCE</scope>
    <source>
        <tissue evidence="1">Leaf</tissue>
    </source>
</reference>
<dbReference type="Proteomes" id="UP000811609">
    <property type="component" value="Chromosome 5"/>
</dbReference>
<dbReference type="Pfam" id="PF14009">
    <property type="entry name" value="PADRE"/>
    <property type="match status" value="1"/>
</dbReference>
<name>A0A8T1QFD2_CARIL</name>
<dbReference type="OrthoDB" id="1919386at2759"/>
<sequence>MGICSSSGYTRDDELALNWASTAKLIHLDGTLQEFRHPVKARNILSQNPTCFLSWSDSMYINFQLPLIPENEDLQLGQLYFLMPLSKSHVPLSLQDLCALAIKAHAALTHSVRAYPLIKTSKSSSRNDIVRLPSEARGWSETPAAGFDIFGVPNSAVGQGNRRTGVHKNKVAEENMEACVREVSQ</sequence>
<dbReference type="AlphaFoldDB" id="A0A8T1QFD2"/>
<evidence type="ECO:0000313" key="3">
    <source>
        <dbReference type="Proteomes" id="UP000811609"/>
    </source>
</evidence>